<dbReference type="PANTHER" id="PTHR31672:SF13">
    <property type="entry name" value="F-BOX PROTEIN CPR30-LIKE"/>
    <property type="match status" value="1"/>
</dbReference>
<organism evidence="2 3">
    <name type="scientific">Hibiscus sabdariffa</name>
    <name type="common">roselle</name>
    <dbReference type="NCBI Taxonomy" id="183260"/>
    <lineage>
        <taxon>Eukaryota</taxon>
        <taxon>Viridiplantae</taxon>
        <taxon>Streptophyta</taxon>
        <taxon>Embryophyta</taxon>
        <taxon>Tracheophyta</taxon>
        <taxon>Spermatophyta</taxon>
        <taxon>Magnoliopsida</taxon>
        <taxon>eudicotyledons</taxon>
        <taxon>Gunneridae</taxon>
        <taxon>Pentapetalae</taxon>
        <taxon>rosids</taxon>
        <taxon>malvids</taxon>
        <taxon>Malvales</taxon>
        <taxon>Malvaceae</taxon>
        <taxon>Malvoideae</taxon>
        <taxon>Hibiscus</taxon>
    </lineage>
</organism>
<comment type="caution">
    <text evidence="2">The sequence shown here is derived from an EMBL/GenBank/DDBJ whole genome shotgun (WGS) entry which is preliminary data.</text>
</comment>
<accession>A0ABR2REV2</accession>
<dbReference type="InterPro" id="IPR017451">
    <property type="entry name" value="F-box-assoc_interact_dom"/>
</dbReference>
<dbReference type="InterPro" id="IPR050796">
    <property type="entry name" value="SCF_F-box_component"/>
</dbReference>
<proteinExistence type="predicted"/>
<evidence type="ECO:0000313" key="3">
    <source>
        <dbReference type="Proteomes" id="UP001396334"/>
    </source>
</evidence>
<feature type="domain" description="F-box associated beta-propeller type 1" evidence="1">
    <location>
        <begin position="73"/>
        <end position="248"/>
    </location>
</feature>
<protein>
    <recommendedName>
        <fullName evidence="1">F-box associated beta-propeller type 1 domain-containing protein</fullName>
    </recommendedName>
</protein>
<evidence type="ECO:0000313" key="2">
    <source>
        <dbReference type="EMBL" id="KAK9011444.1"/>
    </source>
</evidence>
<dbReference type="Proteomes" id="UP001396334">
    <property type="component" value="Unassembled WGS sequence"/>
</dbReference>
<dbReference type="PANTHER" id="PTHR31672">
    <property type="entry name" value="BNACNNG10540D PROTEIN"/>
    <property type="match status" value="1"/>
</dbReference>
<reference evidence="2 3" key="1">
    <citation type="journal article" date="2024" name="G3 (Bethesda)">
        <title>Genome assembly of Hibiscus sabdariffa L. provides insights into metabolisms of medicinal natural products.</title>
        <authorList>
            <person name="Kim T."/>
        </authorList>
    </citation>
    <scope>NUCLEOTIDE SEQUENCE [LARGE SCALE GENOMIC DNA]</scope>
    <source>
        <strain evidence="2">TK-2024</strain>
        <tissue evidence="2">Old leaves</tissue>
    </source>
</reference>
<gene>
    <name evidence="2" type="ORF">V6N11_044295</name>
</gene>
<dbReference type="NCBIfam" id="TIGR01640">
    <property type="entry name" value="F_box_assoc_1"/>
    <property type="match status" value="1"/>
</dbReference>
<sequence>MEAMETFPRDVVVNILSRLPVKYLVQLKCILFLHSASWIRGCEGSGVDHVKQLEYPAIMKNIPGFGKLHKEIAGSCNGLMCVVFSNGCIFLWNPTIREALELNSGDFDPEGYIFMALAMITPLMTTRSKAEILARKSGIWRKIEGLDFVLEKGPEIFLHGALHWLETRASDAEEIVIVAFDMAEEKFYELVQLPDSMGKKKHLGQMFLMISEDSLCLFCGGGGAPTTYIDAWRLNEYGFRSSWTRLFGENRCTIPDIVGWGNALYYTKSGKIVLDYMGINLMWYDPKENT</sequence>
<dbReference type="Pfam" id="PF07734">
    <property type="entry name" value="FBA_1"/>
    <property type="match status" value="1"/>
</dbReference>
<evidence type="ECO:0000259" key="1">
    <source>
        <dbReference type="Pfam" id="PF07734"/>
    </source>
</evidence>
<keyword evidence="3" id="KW-1185">Reference proteome</keyword>
<dbReference type="InterPro" id="IPR006527">
    <property type="entry name" value="F-box-assoc_dom_typ1"/>
</dbReference>
<name>A0ABR2REV2_9ROSI</name>
<dbReference type="EMBL" id="JBBPBN010000023">
    <property type="protein sequence ID" value="KAK9011444.1"/>
    <property type="molecule type" value="Genomic_DNA"/>
</dbReference>